<evidence type="ECO:0000313" key="2">
    <source>
        <dbReference type="Proteomes" id="UP000824250"/>
    </source>
</evidence>
<dbReference type="EMBL" id="DVGC01000058">
    <property type="protein sequence ID" value="HIR06260.1"/>
    <property type="molecule type" value="Genomic_DNA"/>
</dbReference>
<accession>A0A9D1A692</accession>
<comment type="caution">
    <text evidence="1">The sequence shown here is derived from an EMBL/GenBank/DDBJ whole genome shotgun (WGS) entry which is preliminary data.</text>
</comment>
<name>A0A9D1A692_9FIRM</name>
<proteinExistence type="predicted"/>
<sequence>MKEQKSSYDARRPILLYLAKKICICYNAGRQKVMSLAVRSTKTPEDAASGVFYSVFAGWLRP</sequence>
<dbReference type="Proteomes" id="UP000824250">
    <property type="component" value="Unassembled WGS sequence"/>
</dbReference>
<protein>
    <submittedName>
        <fullName evidence="1">Uncharacterized protein</fullName>
    </submittedName>
</protein>
<gene>
    <name evidence="1" type="ORF">IAB28_09915</name>
</gene>
<evidence type="ECO:0000313" key="1">
    <source>
        <dbReference type="EMBL" id="HIR06260.1"/>
    </source>
</evidence>
<reference evidence="1" key="2">
    <citation type="journal article" date="2021" name="PeerJ">
        <title>Extensive microbial diversity within the chicken gut microbiome revealed by metagenomics and culture.</title>
        <authorList>
            <person name="Gilroy R."/>
            <person name="Ravi A."/>
            <person name="Getino M."/>
            <person name="Pursley I."/>
            <person name="Horton D.L."/>
            <person name="Alikhan N.F."/>
            <person name="Baker D."/>
            <person name="Gharbi K."/>
            <person name="Hall N."/>
            <person name="Watson M."/>
            <person name="Adriaenssens E.M."/>
            <person name="Foster-Nyarko E."/>
            <person name="Jarju S."/>
            <person name="Secka A."/>
            <person name="Antonio M."/>
            <person name="Oren A."/>
            <person name="Chaudhuri R.R."/>
            <person name="La Ragione R."/>
            <person name="Hildebrand F."/>
            <person name="Pallen M.J."/>
        </authorList>
    </citation>
    <scope>NUCLEOTIDE SEQUENCE</scope>
    <source>
        <strain evidence="1">CHK180-2868</strain>
    </source>
</reference>
<organism evidence="1 2">
    <name type="scientific">Candidatus Copromonas faecavium</name>
    <name type="common">nom. illeg.</name>
    <dbReference type="NCBI Taxonomy" id="2840740"/>
    <lineage>
        <taxon>Bacteria</taxon>
        <taxon>Bacillati</taxon>
        <taxon>Bacillota</taxon>
        <taxon>Clostridia</taxon>
        <taxon>Lachnospirales</taxon>
        <taxon>Lachnospiraceae</taxon>
        <taxon>Candidatus Copromonas (nom. illeg.)</taxon>
    </lineage>
</organism>
<dbReference type="AlphaFoldDB" id="A0A9D1A692"/>
<reference evidence="1" key="1">
    <citation type="submission" date="2020-10" db="EMBL/GenBank/DDBJ databases">
        <authorList>
            <person name="Gilroy R."/>
        </authorList>
    </citation>
    <scope>NUCLEOTIDE SEQUENCE</scope>
    <source>
        <strain evidence="1">CHK180-2868</strain>
    </source>
</reference>